<accession>A0ABQ3XHW8</accession>
<evidence type="ECO:0000259" key="2">
    <source>
        <dbReference type="Pfam" id="PF04909"/>
    </source>
</evidence>
<sequence>MDTTRLTAIDVHTHAEISRDGASSLSPELLAASADHFKAHGHRQPGIDETAAYYRDRDMAAVVFTVDAEHATGHPRIANEEIAEDCARHPGTLIPFASIDPHKGRAGVREARKLVERYGVRGFKFHPSLQGFAPDDPIAYPLYDVIQELGAVAIFHTGQTGIGAGVRGGGGIRLRYSNPMLVDDVAVDFPDLRIILAHPSFPWQDEALAVAGHKEHVHIDLSGWSPKYFPPQLIRYANSLLQDKVLFGSDYPVLTPDRWLADFATLDIKDTVRPKILKDNAVRLLFREK</sequence>
<dbReference type="RefSeq" id="WP_203801626.1">
    <property type="nucleotide sequence ID" value="NZ_BAAAQE010000019.1"/>
</dbReference>
<dbReference type="CDD" id="cd01292">
    <property type="entry name" value="metallo-dependent_hydrolases"/>
    <property type="match status" value="1"/>
</dbReference>
<dbReference type="PANTHER" id="PTHR21240:SF19">
    <property type="entry name" value="CATALYTIC_ HYDROLASE"/>
    <property type="match status" value="1"/>
</dbReference>
<dbReference type="EMBL" id="BOMG01000080">
    <property type="protein sequence ID" value="GID58077.1"/>
    <property type="molecule type" value="Genomic_DNA"/>
</dbReference>
<dbReference type="InterPro" id="IPR006680">
    <property type="entry name" value="Amidohydro-rel"/>
</dbReference>
<dbReference type="InterPro" id="IPR032466">
    <property type="entry name" value="Metal_Hydrolase"/>
</dbReference>
<gene>
    <name evidence="3" type="ORF">Aco03nite_064810</name>
</gene>
<feature type="domain" description="Amidohydrolase-related" evidence="2">
    <location>
        <begin position="9"/>
        <end position="286"/>
    </location>
</feature>
<dbReference type="Proteomes" id="UP000612282">
    <property type="component" value="Unassembled WGS sequence"/>
</dbReference>
<dbReference type="SUPFAM" id="SSF51556">
    <property type="entry name" value="Metallo-dependent hydrolases"/>
    <property type="match status" value="1"/>
</dbReference>
<dbReference type="PANTHER" id="PTHR21240">
    <property type="entry name" value="2-AMINO-3-CARBOXYLMUCONATE-6-SEMIALDEHYDE DECARBOXYLASE"/>
    <property type="match status" value="1"/>
</dbReference>
<name>A0ABQ3XHW8_9ACTN</name>
<evidence type="ECO:0000313" key="3">
    <source>
        <dbReference type="EMBL" id="GID58077.1"/>
    </source>
</evidence>
<evidence type="ECO:0000256" key="1">
    <source>
        <dbReference type="ARBA" id="ARBA00023239"/>
    </source>
</evidence>
<organism evidence="3 4">
    <name type="scientific">Actinoplanes couchii</name>
    <dbReference type="NCBI Taxonomy" id="403638"/>
    <lineage>
        <taxon>Bacteria</taxon>
        <taxon>Bacillati</taxon>
        <taxon>Actinomycetota</taxon>
        <taxon>Actinomycetes</taxon>
        <taxon>Micromonosporales</taxon>
        <taxon>Micromonosporaceae</taxon>
        <taxon>Actinoplanes</taxon>
    </lineage>
</organism>
<protein>
    <submittedName>
        <fullName evidence="3">4-hydroxyphenyl-beta-ketoacyl-CoA hydrolase</fullName>
    </submittedName>
</protein>
<keyword evidence="1" id="KW-0456">Lyase</keyword>
<reference evidence="3 4" key="1">
    <citation type="submission" date="2021-01" db="EMBL/GenBank/DDBJ databases">
        <title>Whole genome shotgun sequence of Actinoplanes couchii NBRC 106145.</title>
        <authorList>
            <person name="Komaki H."/>
            <person name="Tamura T."/>
        </authorList>
    </citation>
    <scope>NUCLEOTIDE SEQUENCE [LARGE SCALE GENOMIC DNA]</scope>
    <source>
        <strain evidence="3 4">NBRC 106145</strain>
    </source>
</reference>
<evidence type="ECO:0000313" key="4">
    <source>
        <dbReference type="Proteomes" id="UP000612282"/>
    </source>
</evidence>
<comment type="caution">
    <text evidence="3">The sequence shown here is derived from an EMBL/GenBank/DDBJ whole genome shotgun (WGS) entry which is preliminary data.</text>
</comment>
<keyword evidence="4" id="KW-1185">Reference proteome</keyword>
<dbReference type="InterPro" id="IPR032465">
    <property type="entry name" value="ACMSD"/>
</dbReference>
<dbReference type="Pfam" id="PF04909">
    <property type="entry name" value="Amidohydro_2"/>
    <property type="match status" value="1"/>
</dbReference>
<dbReference type="Gene3D" id="3.20.20.140">
    <property type="entry name" value="Metal-dependent hydrolases"/>
    <property type="match status" value="1"/>
</dbReference>
<proteinExistence type="predicted"/>
<keyword evidence="3" id="KW-0378">Hydrolase</keyword>
<dbReference type="GO" id="GO:0016787">
    <property type="term" value="F:hydrolase activity"/>
    <property type="evidence" value="ECO:0007669"/>
    <property type="project" value="UniProtKB-KW"/>
</dbReference>